<organism evidence="1">
    <name type="scientific">mine drainage metagenome</name>
    <dbReference type="NCBI Taxonomy" id="410659"/>
    <lineage>
        <taxon>unclassified sequences</taxon>
        <taxon>metagenomes</taxon>
        <taxon>ecological metagenomes</taxon>
    </lineage>
</organism>
<dbReference type="AlphaFoldDB" id="E6PH07"/>
<dbReference type="EMBL" id="CABL01000016">
    <property type="protein sequence ID" value="CBH75745.1"/>
    <property type="molecule type" value="Genomic_DNA"/>
</dbReference>
<proteinExistence type="predicted"/>
<sequence length="140" mass="15851">MLPVYRLHSIVKPARNPEGELPRIVSSQERVFSRVIKDEVATILAPIVPISFLRLPVRVNSDEVLAPKSLDRIFKSIYIILATPDVSDFIPNLAQSSRNHELSLWEDQRFSGFSRPQVLPPRSLKVHVGIDNSTKVSRTE</sequence>
<gene>
    <name evidence="1" type="ORF">CARN1_1143</name>
</gene>
<comment type="caution">
    <text evidence="1">The sequence shown here is derived from an EMBL/GenBank/DDBJ whole genome shotgun (WGS) entry which is preliminary data.</text>
</comment>
<name>E6PH07_9ZZZZ</name>
<protein>
    <submittedName>
        <fullName evidence="1">Uncharacterized protein</fullName>
    </submittedName>
</protein>
<reference evidence="1" key="1">
    <citation type="submission" date="2009-10" db="EMBL/GenBank/DDBJ databases">
        <title>Diversity of trophic interactions inside an arsenic-rich microbial ecosystem.</title>
        <authorList>
            <person name="Bertin P.N."/>
            <person name="Heinrich-Salmeron A."/>
            <person name="Pelletier E."/>
            <person name="Goulhen-Chollet F."/>
            <person name="Arsene-Ploetze F."/>
            <person name="Gallien S."/>
            <person name="Calteau A."/>
            <person name="Vallenet D."/>
            <person name="Casiot C."/>
            <person name="Chane-Woon-Ming B."/>
            <person name="Giloteaux L."/>
            <person name="Barakat M."/>
            <person name="Bonnefoy V."/>
            <person name="Bruneel O."/>
            <person name="Chandler M."/>
            <person name="Cleiss J."/>
            <person name="Duran R."/>
            <person name="Elbaz-Poulichet F."/>
            <person name="Fonknechten N."/>
            <person name="Lauga B."/>
            <person name="Mornico D."/>
            <person name="Ortet P."/>
            <person name="Schaeffer C."/>
            <person name="Siguier P."/>
            <person name="Alexander Thil Smith A."/>
            <person name="Van Dorsselaer A."/>
            <person name="Weissenbach J."/>
            <person name="Medigue C."/>
            <person name="Le Paslier D."/>
        </authorList>
    </citation>
    <scope>NUCLEOTIDE SEQUENCE</scope>
</reference>
<evidence type="ECO:0000313" key="1">
    <source>
        <dbReference type="EMBL" id="CBH75745.1"/>
    </source>
</evidence>
<accession>E6PH07</accession>